<dbReference type="InterPro" id="IPR001054">
    <property type="entry name" value="A/G_cyclase"/>
</dbReference>
<feature type="transmembrane region" description="Helical" evidence="2">
    <location>
        <begin position="219"/>
        <end position="239"/>
    </location>
</feature>
<organism evidence="5 6">
    <name type="scientific">Agromyces flavus</name>
    <dbReference type="NCBI Taxonomy" id="589382"/>
    <lineage>
        <taxon>Bacteria</taxon>
        <taxon>Bacillati</taxon>
        <taxon>Actinomycetota</taxon>
        <taxon>Actinomycetes</taxon>
        <taxon>Micrococcales</taxon>
        <taxon>Microbacteriaceae</taxon>
        <taxon>Agromyces</taxon>
    </lineage>
</organism>
<evidence type="ECO:0000256" key="1">
    <source>
        <dbReference type="ARBA" id="ARBA00005381"/>
    </source>
</evidence>
<evidence type="ECO:0000313" key="4">
    <source>
        <dbReference type="EMBL" id="MCP2368394.1"/>
    </source>
</evidence>
<dbReference type="Proteomes" id="UP000893823">
    <property type="component" value="Unassembled WGS sequence"/>
</dbReference>
<feature type="transmembrane region" description="Helical" evidence="2">
    <location>
        <begin position="245"/>
        <end position="263"/>
    </location>
</feature>
<protein>
    <submittedName>
        <fullName evidence="5">Adenylate cyclase, class 3</fullName>
    </submittedName>
    <submittedName>
        <fullName evidence="4">Class 3 adenylate cyclase</fullName>
    </submittedName>
</protein>
<dbReference type="PANTHER" id="PTHR43081">
    <property type="entry name" value="ADENYLATE CYCLASE, TERMINAL-DIFFERENTIATION SPECIFIC-RELATED"/>
    <property type="match status" value="1"/>
</dbReference>
<feature type="domain" description="Guanylate cyclase" evidence="3">
    <location>
        <begin position="288"/>
        <end position="418"/>
    </location>
</feature>
<evidence type="ECO:0000313" key="6">
    <source>
        <dbReference type="Proteomes" id="UP000199482"/>
    </source>
</evidence>
<evidence type="ECO:0000313" key="7">
    <source>
        <dbReference type="Proteomes" id="UP000893823"/>
    </source>
</evidence>
<dbReference type="SMART" id="SM00044">
    <property type="entry name" value="CYCc"/>
    <property type="match status" value="1"/>
</dbReference>
<dbReference type="InterPro" id="IPR029787">
    <property type="entry name" value="Nucleotide_cyclase"/>
</dbReference>
<dbReference type="AlphaFoldDB" id="A0A1H1TM45"/>
<dbReference type="CDD" id="cd07302">
    <property type="entry name" value="CHD"/>
    <property type="match status" value="1"/>
</dbReference>
<feature type="transmembrane region" description="Helical" evidence="2">
    <location>
        <begin position="186"/>
        <end position="207"/>
    </location>
</feature>
<feature type="transmembrane region" description="Helical" evidence="2">
    <location>
        <begin position="52"/>
        <end position="71"/>
    </location>
</feature>
<dbReference type="PROSITE" id="PS50125">
    <property type="entry name" value="GUANYLATE_CYCLASE_2"/>
    <property type="match status" value="1"/>
</dbReference>
<reference evidence="4" key="3">
    <citation type="submission" date="2022-06" db="EMBL/GenBank/DDBJ databases">
        <title>Genomic Encyclopedia of Type Strains, Phase III (KMG-III): the genomes of soil and plant-associated and newly described type strains.</title>
        <authorList>
            <person name="Whitman W."/>
        </authorList>
    </citation>
    <scope>NUCLEOTIDE SEQUENCE</scope>
    <source>
        <strain evidence="4">CPCC 202695</strain>
    </source>
</reference>
<dbReference type="OrthoDB" id="5476461at2"/>
<feature type="transmembrane region" description="Helical" evidence="2">
    <location>
        <begin position="21"/>
        <end position="40"/>
    </location>
</feature>
<evidence type="ECO:0000256" key="2">
    <source>
        <dbReference type="SAM" id="Phobius"/>
    </source>
</evidence>
<dbReference type="Pfam" id="PF00211">
    <property type="entry name" value="Guanylate_cyc"/>
    <property type="match status" value="1"/>
</dbReference>
<keyword evidence="2" id="KW-1133">Transmembrane helix</keyword>
<dbReference type="EMBL" id="LT629755">
    <property type="protein sequence ID" value="SDS61323.1"/>
    <property type="molecule type" value="Genomic_DNA"/>
</dbReference>
<feature type="transmembrane region" description="Helical" evidence="2">
    <location>
        <begin position="115"/>
        <end position="134"/>
    </location>
</feature>
<dbReference type="Proteomes" id="UP000199482">
    <property type="component" value="Chromosome I"/>
</dbReference>
<dbReference type="GO" id="GO:0035556">
    <property type="term" value="P:intracellular signal transduction"/>
    <property type="evidence" value="ECO:0007669"/>
    <property type="project" value="InterPro"/>
</dbReference>
<dbReference type="RefSeq" id="WP_092670787.1">
    <property type="nucleotide sequence ID" value="NZ_BMDN01000004.1"/>
</dbReference>
<keyword evidence="2" id="KW-0812">Transmembrane</keyword>
<feature type="transmembrane region" description="Helical" evidence="2">
    <location>
        <begin position="146"/>
        <end position="166"/>
    </location>
</feature>
<proteinExistence type="inferred from homology"/>
<reference evidence="6" key="1">
    <citation type="submission" date="2016-10" db="EMBL/GenBank/DDBJ databases">
        <authorList>
            <person name="Varghese N."/>
            <person name="Submissions S."/>
        </authorList>
    </citation>
    <scope>NUCLEOTIDE SEQUENCE [LARGE SCALE GENOMIC DNA]</scope>
    <source>
        <strain evidence="6">CPCC 202695</strain>
    </source>
</reference>
<comment type="similarity">
    <text evidence="1">Belongs to the adenylyl cyclase class-3 family.</text>
</comment>
<dbReference type="EMBL" id="SODL02000004">
    <property type="protein sequence ID" value="MCP2368394.1"/>
    <property type="molecule type" value="Genomic_DNA"/>
</dbReference>
<evidence type="ECO:0000313" key="5">
    <source>
        <dbReference type="EMBL" id="SDS61323.1"/>
    </source>
</evidence>
<dbReference type="Gene3D" id="3.30.70.1230">
    <property type="entry name" value="Nucleotide cyclase"/>
    <property type="match status" value="1"/>
</dbReference>
<dbReference type="GO" id="GO:0009190">
    <property type="term" value="P:cyclic nucleotide biosynthetic process"/>
    <property type="evidence" value="ECO:0007669"/>
    <property type="project" value="InterPro"/>
</dbReference>
<dbReference type="STRING" id="589382.SAMN04489721_1607"/>
<keyword evidence="7" id="KW-1185">Reference proteome</keyword>
<keyword evidence="2" id="KW-0472">Membrane</keyword>
<feature type="transmembrane region" description="Helical" evidence="2">
    <location>
        <begin position="83"/>
        <end position="103"/>
    </location>
</feature>
<dbReference type="SUPFAM" id="SSF55073">
    <property type="entry name" value="Nucleotide cyclase"/>
    <property type="match status" value="1"/>
</dbReference>
<dbReference type="GO" id="GO:0004016">
    <property type="term" value="F:adenylate cyclase activity"/>
    <property type="evidence" value="ECO:0007669"/>
    <property type="project" value="UniProtKB-ARBA"/>
</dbReference>
<evidence type="ECO:0000259" key="3">
    <source>
        <dbReference type="PROSITE" id="PS50125"/>
    </source>
</evidence>
<reference evidence="5" key="2">
    <citation type="submission" date="2016-10" db="EMBL/GenBank/DDBJ databases">
        <authorList>
            <person name="de Groot N.N."/>
        </authorList>
    </citation>
    <scope>NUCLEOTIDE SEQUENCE [LARGE SCALE GENOMIC DNA]</scope>
    <source>
        <strain evidence="5">CPCC 202695</strain>
    </source>
</reference>
<dbReference type="InterPro" id="IPR050697">
    <property type="entry name" value="Adenylyl/Guanylyl_Cyclase_3/4"/>
</dbReference>
<dbReference type="PANTHER" id="PTHR43081:SF1">
    <property type="entry name" value="ADENYLATE CYCLASE, TERMINAL-DIFFERENTIATION SPECIFIC"/>
    <property type="match status" value="1"/>
</dbReference>
<name>A0A1H1TM45_9MICO</name>
<gene>
    <name evidence="4" type="ORF">BCL57_002567</name>
    <name evidence="5" type="ORF">SAMN04489721_1607</name>
</gene>
<sequence length="468" mass="48860">MTAIVPGTGPVAPPPSRRATALTVAALALPLIGLAMLILRPVLDLQWEHQPTHFWLVAAVGAINAALAWVVGAAARLRRDARLVLVSLSFGAAAGFLALHALATPGVLLAESNTGFALATPVGLTVAAVFAAWSSLDLDGAHGARVVRLAPWLVGGLVALMVLWGVVSLLRLGPLDAAAPPERTTVPFAVLATIGLACYAVAVVRYLRMPRHAASPLPLAFAAAFTLLAEAEIAVVVGRNWHLSWWEWHVLMLAAFIIIAVAAQRSWREERWSGLYTQDTAAGERDVSVLFADLAGFTHFSESHEPAEVTAMLNTYFTDAIPPLVERFGGRVDRLIGDAVMAVFESDGSSGPSHAQRAAGAALALQQATGAVAAAHPDWPRFRVGVNSGRANVGILGTGGGRTYTVIGDTVNVASRIEHRAPVGGVAIAAATRERLGDAAITQPLGELEVAGRDAPVEAHLLVGLQGV</sequence>
<accession>A0A1H1TM45</accession>